<comment type="caution">
    <text evidence="1">The sequence shown here is derived from an EMBL/GenBank/DDBJ whole genome shotgun (WGS) entry which is preliminary data.</text>
</comment>
<dbReference type="PATRIC" id="fig|755172.3.peg.326"/>
<proteinExistence type="predicted"/>
<keyword evidence="2" id="KW-1185">Reference proteome</keyword>
<dbReference type="EMBL" id="LSDG01000008">
    <property type="protein sequence ID" value="KXB68022.1"/>
    <property type="molecule type" value="Genomic_DNA"/>
</dbReference>
<gene>
    <name evidence="1" type="ORF">HMPREF1863_00339</name>
</gene>
<evidence type="ECO:0000313" key="1">
    <source>
        <dbReference type="EMBL" id="KXB68022.1"/>
    </source>
</evidence>
<accession>A0A134AJZ3</accession>
<dbReference type="Proteomes" id="UP000070442">
    <property type="component" value="Unassembled WGS sequence"/>
</dbReference>
<name>A0A134AJZ3_9FIRM</name>
<organism evidence="1 2">
    <name type="scientific">Aedoeadaptatus coxii</name>
    <dbReference type="NCBI Taxonomy" id="755172"/>
    <lineage>
        <taxon>Bacteria</taxon>
        <taxon>Bacillati</taxon>
        <taxon>Bacillota</taxon>
        <taxon>Tissierellia</taxon>
        <taxon>Tissierellales</taxon>
        <taxon>Peptoniphilaceae</taxon>
        <taxon>Aedoeadaptatus</taxon>
    </lineage>
</organism>
<reference evidence="2" key="1">
    <citation type="submission" date="2016-01" db="EMBL/GenBank/DDBJ databases">
        <authorList>
            <person name="Mitreva M."/>
            <person name="Pepin K.H."/>
            <person name="Mihindukulasuriya K.A."/>
            <person name="Fulton R."/>
            <person name="Fronick C."/>
            <person name="O'Laughlin M."/>
            <person name="Miner T."/>
            <person name="Herter B."/>
            <person name="Rosa B.A."/>
            <person name="Cordes M."/>
            <person name="Tomlinson C."/>
            <person name="Wollam A."/>
            <person name="Palsikar V.B."/>
            <person name="Mardis E.R."/>
            <person name="Wilson R.K."/>
        </authorList>
    </citation>
    <scope>NUCLEOTIDE SEQUENCE [LARGE SCALE GENOMIC DNA]</scope>
    <source>
        <strain evidence="2">DNF00729</strain>
    </source>
</reference>
<dbReference type="STRING" id="755172.HMPREF1863_00339"/>
<dbReference type="AlphaFoldDB" id="A0A134AJZ3"/>
<sequence>MEVSFLLERFNTKRQETYGHIRKERIVTYENEDKNKEFAKVIGSARI</sequence>
<protein>
    <submittedName>
        <fullName evidence="1">Uncharacterized protein</fullName>
    </submittedName>
</protein>
<evidence type="ECO:0000313" key="2">
    <source>
        <dbReference type="Proteomes" id="UP000070442"/>
    </source>
</evidence>